<dbReference type="Proteomes" id="UP000002640">
    <property type="component" value="Unassembled WGS sequence"/>
</dbReference>
<protein>
    <recommendedName>
        <fullName evidence="5">Tubulin delta chain</fullName>
    </recommendedName>
    <alternativeName>
        <fullName evidence="12">Delta-tubulin</fullName>
    </alternativeName>
</protein>
<comment type="function">
    <text evidence="13">Acts as a positive regulator of hedgehog signaling and regulates ciliary function.</text>
</comment>
<dbReference type="PRINTS" id="PR01224">
    <property type="entry name" value="DELTATUBULIN"/>
</dbReference>
<keyword evidence="10" id="KW-0539">Nucleus</keyword>
<dbReference type="GO" id="GO:0005634">
    <property type="term" value="C:nucleus"/>
    <property type="evidence" value="ECO:0007669"/>
    <property type="project" value="UniProtKB-SubCell"/>
</dbReference>
<dbReference type="Gene3D" id="3.40.50.1440">
    <property type="entry name" value="Tubulin/FtsZ, GTPase domain"/>
    <property type="match status" value="1"/>
</dbReference>
<comment type="subcellular location">
    <subcellularLocation>
        <location evidence="3">Cell projection</location>
        <location evidence="3">Cilium</location>
    </subcellularLocation>
    <subcellularLocation>
        <location evidence="1">Cytoplasm</location>
        <location evidence="1">Cytoskeleton</location>
        <location evidence="1">Microtubule organizing center</location>
        <location evidence="1">Centrosome</location>
        <location evidence="1">Centriole</location>
    </subcellularLocation>
    <subcellularLocation>
        <location evidence="2">Nucleus</location>
    </subcellularLocation>
</comment>
<keyword evidence="11" id="KW-0966">Cell projection</keyword>
<dbReference type="PANTHER" id="PTHR11588">
    <property type="entry name" value="TUBULIN"/>
    <property type="match status" value="1"/>
</dbReference>
<dbReference type="InterPro" id="IPR000217">
    <property type="entry name" value="Tubulin"/>
</dbReference>
<keyword evidence="8" id="KW-0970">Cilium biogenesis/degradation</keyword>
<feature type="domain" description="Tubulin/FtsZ GTPase" evidence="15">
    <location>
        <begin position="43"/>
        <end position="239"/>
    </location>
</feature>
<dbReference type="SMR" id="G4Z8N7"/>
<evidence type="ECO:0000256" key="13">
    <source>
        <dbReference type="ARBA" id="ARBA00046149"/>
    </source>
</evidence>
<keyword evidence="7 14" id="KW-0547">Nucleotide-binding</keyword>
<dbReference type="SUPFAM" id="SSF55307">
    <property type="entry name" value="Tubulin C-terminal domain-like"/>
    <property type="match status" value="1"/>
</dbReference>
<evidence type="ECO:0000259" key="15">
    <source>
        <dbReference type="SMART" id="SM00864"/>
    </source>
</evidence>
<organism evidence="16 17">
    <name type="scientific">Phytophthora sojae (strain P6497)</name>
    <name type="common">Soybean stem and root rot agent</name>
    <name type="synonym">Phytophthora megasperma f. sp. glycines</name>
    <dbReference type="NCBI Taxonomy" id="1094619"/>
    <lineage>
        <taxon>Eukaryota</taxon>
        <taxon>Sar</taxon>
        <taxon>Stramenopiles</taxon>
        <taxon>Oomycota</taxon>
        <taxon>Peronosporomycetes</taxon>
        <taxon>Peronosporales</taxon>
        <taxon>Peronosporaceae</taxon>
        <taxon>Phytophthora</taxon>
    </lineage>
</organism>
<sequence length="419" mass="46332">MLTLQVGQCGNQLGRALFDKLAAEQEAGDSAFFHSADAFRSDRSVVHTHSKRRARAVLVDMEPKVIQQCYKTESAAATWEYGPKSAFTRQSGSGNNWASGYTTQGTQAESELLDLLQSEAERCDLLRGFLTLQSAAGGTGSGLGSFLTEKLADFYPSTSLLNAVVWPYQSGEVIVQNYNAMLTMASLADAAHGIFMLQNDAASLICQRLLRIPHPSFDAMNEVLAAHLASAFDSLGEIRDRLCQHPGFKLLDIKMVPLMPHRSKKFSTHTWTGIVKQLRQMQVANAAFEEGVDWDISLSSEQGRGLNRSVGSLLILRGKHSDQADPAAFSDPRMYTAWSIDPFQCYSSAASFNSYDKTGTLISNSKAMMQTLAITMDKAYDMFSHGAYLHQYERFGIDRAFFQETFLQIDQITQNYASL</sequence>
<dbReference type="AlphaFoldDB" id="G4Z8N7"/>
<dbReference type="PRINTS" id="PR01161">
    <property type="entry name" value="TUBULIN"/>
</dbReference>
<dbReference type="EMBL" id="JH159153">
    <property type="protein sequence ID" value="EGZ19069.1"/>
    <property type="molecule type" value="Genomic_DNA"/>
</dbReference>
<evidence type="ECO:0000256" key="12">
    <source>
        <dbReference type="ARBA" id="ARBA00030594"/>
    </source>
</evidence>
<dbReference type="SUPFAM" id="SSF52490">
    <property type="entry name" value="Tubulin nucleotide-binding domain-like"/>
    <property type="match status" value="1"/>
</dbReference>
<dbReference type="GO" id="GO:0030030">
    <property type="term" value="P:cell projection organization"/>
    <property type="evidence" value="ECO:0007669"/>
    <property type="project" value="UniProtKB-KW"/>
</dbReference>
<evidence type="ECO:0000256" key="8">
    <source>
        <dbReference type="ARBA" id="ARBA00022794"/>
    </source>
</evidence>
<dbReference type="PROSITE" id="PS00227">
    <property type="entry name" value="TUBULIN"/>
    <property type="match status" value="1"/>
</dbReference>
<keyword evidence="17" id="KW-1185">Reference proteome</keyword>
<dbReference type="CDD" id="cd02189">
    <property type="entry name" value="delta_zeta_tubulin-like"/>
    <property type="match status" value="1"/>
</dbReference>
<dbReference type="GO" id="GO:0005525">
    <property type="term" value="F:GTP binding"/>
    <property type="evidence" value="ECO:0007669"/>
    <property type="project" value="UniProtKB-UniRule"/>
</dbReference>
<evidence type="ECO:0000256" key="3">
    <source>
        <dbReference type="ARBA" id="ARBA00004138"/>
    </source>
</evidence>
<evidence type="ECO:0000256" key="1">
    <source>
        <dbReference type="ARBA" id="ARBA00004114"/>
    </source>
</evidence>
<dbReference type="GO" id="GO:0005200">
    <property type="term" value="F:structural constituent of cytoskeleton"/>
    <property type="evidence" value="ECO:0007669"/>
    <property type="project" value="InterPro"/>
</dbReference>
<evidence type="ECO:0000256" key="4">
    <source>
        <dbReference type="ARBA" id="ARBA00009636"/>
    </source>
</evidence>
<dbReference type="InterPro" id="IPR002967">
    <property type="entry name" value="Delta_tubulin"/>
</dbReference>
<dbReference type="GO" id="GO:0007017">
    <property type="term" value="P:microtubule-based process"/>
    <property type="evidence" value="ECO:0007669"/>
    <property type="project" value="InterPro"/>
</dbReference>
<evidence type="ECO:0000256" key="5">
    <source>
        <dbReference type="ARBA" id="ARBA00014184"/>
    </source>
</evidence>
<dbReference type="GeneID" id="20662458"/>
<dbReference type="GO" id="GO:0005929">
    <property type="term" value="C:cilium"/>
    <property type="evidence" value="ECO:0007669"/>
    <property type="project" value="UniProtKB-SubCell"/>
</dbReference>
<dbReference type="OMA" id="ACHPEYK"/>
<evidence type="ECO:0000256" key="7">
    <source>
        <dbReference type="ARBA" id="ARBA00022741"/>
    </source>
</evidence>
<dbReference type="InterPro" id="IPR017975">
    <property type="entry name" value="Tubulin_CS"/>
</dbReference>
<comment type="similarity">
    <text evidence="4 14">Belongs to the tubulin family.</text>
</comment>
<evidence type="ECO:0000256" key="2">
    <source>
        <dbReference type="ARBA" id="ARBA00004123"/>
    </source>
</evidence>
<dbReference type="Pfam" id="PF00091">
    <property type="entry name" value="Tubulin"/>
    <property type="match status" value="1"/>
</dbReference>
<name>G4Z8N7_PHYSP</name>
<dbReference type="GO" id="GO:0005874">
    <property type="term" value="C:microtubule"/>
    <property type="evidence" value="ECO:0007669"/>
    <property type="project" value="UniProtKB-KW"/>
</dbReference>
<dbReference type="STRING" id="1094619.G4Z8N7"/>
<evidence type="ECO:0000313" key="16">
    <source>
        <dbReference type="EMBL" id="EGZ19069.1"/>
    </source>
</evidence>
<evidence type="ECO:0000256" key="11">
    <source>
        <dbReference type="ARBA" id="ARBA00023273"/>
    </source>
</evidence>
<dbReference type="InParanoid" id="G4Z8N7"/>
<keyword evidence="9 14" id="KW-0342">GTP-binding</keyword>
<dbReference type="InterPro" id="IPR003008">
    <property type="entry name" value="Tubulin_FtsZ_GTPase"/>
</dbReference>
<evidence type="ECO:0000256" key="9">
    <source>
        <dbReference type="ARBA" id="ARBA00023134"/>
    </source>
</evidence>
<proteinExistence type="inferred from homology"/>
<dbReference type="SMART" id="SM00864">
    <property type="entry name" value="Tubulin"/>
    <property type="match status" value="1"/>
</dbReference>
<reference evidence="16 17" key="1">
    <citation type="journal article" date="2006" name="Science">
        <title>Phytophthora genome sequences uncover evolutionary origins and mechanisms of pathogenesis.</title>
        <authorList>
            <person name="Tyler B.M."/>
            <person name="Tripathy S."/>
            <person name="Zhang X."/>
            <person name="Dehal P."/>
            <person name="Jiang R.H."/>
            <person name="Aerts A."/>
            <person name="Arredondo F.D."/>
            <person name="Baxter L."/>
            <person name="Bensasson D."/>
            <person name="Beynon J.L."/>
            <person name="Chapman J."/>
            <person name="Damasceno C.M."/>
            <person name="Dorrance A.E."/>
            <person name="Dou D."/>
            <person name="Dickerman A.W."/>
            <person name="Dubchak I.L."/>
            <person name="Garbelotto M."/>
            <person name="Gijzen M."/>
            <person name="Gordon S.G."/>
            <person name="Govers F."/>
            <person name="Grunwald N.J."/>
            <person name="Huang W."/>
            <person name="Ivors K.L."/>
            <person name="Jones R.W."/>
            <person name="Kamoun S."/>
            <person name="Krampis K."/>
            <person name="Lamour K.H."/>
            <person name="Lee M.K."/>
            <person name="McDonald W.H."/>
            <person name="Medina M."/>
            <person name="Meijer H.J."/>
            <person name="Nordberg E.K."/>
            <person name="Maclean D.J."/>
            <person name="Ospina-Giraldo M.D."/>
            <person name="Morris P.F."/>
            <person name="Phuntumart V."/>
            <person name="Putnam N.H."/>
            <person name="Rash S."/>
            <person name="Rose J.K."/>
            <person name="Sakihama Y."/>
            <person name="Salamov A.A."/>
            <person name="Savidor A."/>
            <person name="Scheuring C.F."/>
            <person name="Smith B.M."/>
            <person name="Sobral B.W."/>
            <person name="Terry A."/>
            <person name="Torto-Alalibo T.A."/>
            <person name="Win J."/>
            <person name="Xu Z."/>
            <person name="Zhang H."/>
            <person name="Grigoriev I.V."/>
            <person name="Rokhsar D.S."/>
            <person name="Boore J.L."/>
        </authorList>
    </citation>
    <scope>NUCLEOTIDE SEQUENCE [LARGE SCALE GENOMIC DNA]</scope>
    <source>
        <strain evidence="16 17">P6497</strain>
    </source>
</reference>
<dbReference type="RefSeq" id="XP_009521786.1">
    <property type="nucleotide sequence ID" value="XM_009523491.1"/>
</dbReference>
<dbReference type="InterPro" id="IPR008280">
    <property type="entry name" value="Tub_FtsZ_C"/>
</dbReference>
<keyword evidence="6 14" id="KW-0493">Microtubule</keyword>
<dbReference type="GO" id="GO:0005814">
    <property type="term" value="C:centriole"/>
    <property type="evidence" value="ECO:0007669"/>
    <property type="project" value="UniProtKB-SubCell"/>
</dbReference>
<evidence type="ECO:0000313" key="17">
    <source>
        <dbReference type="Proteomes" id="UP000002640"/>
    </source>
</evidence>
<dbReference type="KEGG" id="psoj:PHYSODRAFT_541907"/>
<accession>G4Z8N7</accession>
<evidence type="ECO:0000256" key="6">
    <source>
        <dbReference type="ARBA" id="ARBA00022701"/>
    </source>
</evidence>
<evidence type="ECO:0000256" key="14">
    <source>
        <dbReference type="RuleBase" id="RU000352"/>
    </source>
</evidence>
<gene>
    <name evidence="16" type="ORF">PHYSODRAFT_541907</name>
</gene>
<evidence type="ECO:0000256" key="10">
    <source>
        <dbReference type="ARBA" id="ARBA00023242"/>
    </source>
</evidence>
<dbReference type="InterPro" id="IPR036525">
    <property type="entry name" value="Tubulin/FtsZ_GTPase_sf"/>
</dbReference>